<keyword evidence="2" id="KW-1185">Reference proteome</keyword>
<dbReference type="OrthoDB" id="8126240at2"/>
<dbReference type="RefSeq" id="WP_106667569.1">
    <property type="nucleotide sequence ID" value="NZ_PGGM01000021.1"/>
</dbReference>
<name>A0A2P7AQJ7_9HYPH</name>
<proteinExistence type="predicted"/>
<sequence>MRSIAIISSGIIALYSTIGAAQQTDQSRPQPAARVFSIPQTGLSFLTGDTWQQGTQKLRLYGVQACIRGTLYTDHSGIKQDCGTVSLAMLAATIRDTKPTCSPIAQLPSTTPQEPATILVICSAHVGDKSLDLGTVLITEGFAFAAFSNGAKPVYMPYLVAEATAKQSRAGLWAFPDMPHPNLVLFQAMQSKTQKP</sequence>
<evidence type="ECO:0000313" key="2">
    <source>
        <dbReference type="Proteomes" id="UP000241764"/>
    </source>
</evidence>
<accession>A0A2P7AQJ7</accession>
<dbReference type="InterPro" id="IPR035437">
    <property type="entry name" value="SNase_OB-fold_sf"/>
</dbReference>
<dbReference type="AlphaFoldDB" id="A0A2P7AQJ7"/>
<organism evidence="1 2">
    <name type="scientific">Phyllobacterium sophorae</name>
    <dbReference type="NCBI Taxonomy" id="1520277"/>
    <lineage>
        <taxon>Bacteria</taxon>
        <taxon>Pseudomonadati</taxon>
        <taxon>Pseudomonadota</taxon>
        <taxon>Alphaproteobacteria</taxon>
        <taxon>Hyphomicrobiales</taxon>
        <taxon>Phyllobacteriaceae</taxon>
        <taxon>Phyllobacterium</taxon>
    </lineage>
</organism>
<dbReference type="EMBL" id="PGGM01000021">
    <property type="protein sequence ID" value="PSH56508.1"/>
    <property type="molecule type" value="Genomic_DNA"/>
</dbReference>
<gene>
    <name evidence="1" type="ORF">CU103_29320</name>
</gene>
<comment type="caution">
    <text evidence="1">The sequence shown here is derived from an EMBL/GenBank/DDBJ whole genome shotgun (WGS) entry which is preliminary data.</text>
</comment>
<evidence type="ECO:0000313" key="1">
    <source>
        <dbReference type="EMBL" id="PSH56508.1"/>
    </source>
</evidence>
<protein>
    <submittedName>
        <fullName evidence="1">Succinoglycan biosynthesis protein exoi</fullName>
    </submittedName>
</protein>
<dbReference type="SUPFAM" id="SSF50199">
    <property type="entry name" value="Staphylococcal nuclease"/>
    <property type="match status" value="1"/>
</dbReference>
<reference evidence="2" key="1">
    <citation type="submission" date="2017-11" db="EMBL/GenBank/DDBJ databases">
        <authorList>
            <person name="Kuznetsova I."/>
            <person name="Sazanova A."/>
            <person name="Chirak E."/>
            <person name="Safronova V."/>
            <person name="Willems A."/>
        </authorList>
    </citation>
    <scope>NUCLEOTIDE SEQUENCE [LARGE SCALE GENOMIC DNA]</scope>
    <source>
        <strain evidence="2">CCBAU 03422</strain>
    </source>
</reference>
<dbReference type="Gene3D" id="2.40.50.90">
    <property type="match status" value="1"/>
</dbReference>
<dbReference type="Proteomes" id="UP000241764">
    <property type="component" value="Unassembled WGS sequence"/>
</dbReference>